<protein>
    <submittedName>
        <fullName evidence="1">Uncharacterized protein</fullName>
    </submittedName>
</protein>
<gene>
    <name evidence="1" type="ORF">H5410_051854</name>
</gene>
<dbReference type="Proteomes" id="UP000824120">
    <property type="component" value="Chromosome 10"/>
</dbReference>
<evidence type="ECO:0000313" key="1">
    <source>
        <dbReference type="EMBL" id="KAG5581227.1"/>
    </source>
</evidence>
<evidence type="ECO:0000313" key="2">
    <source>
        <dbReference type="Proteomes" id="UP000824120"/>
    </source>
</evidence>
<sequence length="248" mass="27513">MESVGFDGQTGPFSSSNKPKRRSVKTLVWSQLVPTGKRAHLQVQMSLKTDISNGEILSQRISVKTLVIKPVGSDGKMGPFSSSNELERRYTLILLSFVCYVHSAKIIIMESVGFDGQTGPFSSSNKPKSSQLVPMGKHAHFQVPTSPEQLVTKGKSTYFSVQTSPKVGKHPFDQFLCAIVQGFLTLLLEHVDPDGQTSPFSNLNDPQRSNGVSWSRLTNGPIFKFKRALKKNYGLFFAKIFYGRLLRP</sequence>
<proteinExistence type="predicted"/>
<dbReference type="EMBL" id="JACXVP010000010">
    <property type="protein sequence ID" value="KAG5581227.1"/>
    <property type="molecule type" value="Genomic_DNA"/>
</dbReference>
<accession>A0A9J5WZL4</accession>
<name>A0A9J5WZL4_SOLCO</name>
<organism evidence="1 2">
    <name type="scientific">Solanum commersonii</name>
    <name type="common">Commerson's wild potato</name>
    <name type="synonym">Commerson's nightshade</name>
    <dbReference type="NCBI Taxonomy" id="4109"/>
    <lineage>
        <taxon>Eukaryota</taxon>
        <taxon>Viridiplantae</taxon>
        <taxon>Streptophyta</taxon>
        <taxon>Embryophyta</taxon>
        <taxon>Tracheophyta</taxon>
        <taxon>Spermatophyta</taxon>
        <taxon>Magnoliopsida</taxon>
        <taxon>eudicotyledons</taxon>
        <taxon>Gunneridae</taxon>
        <taxon>Pentapetalae</taxon>
        <taxon>asterids</taxon>
        <taxon>lamiids</taxon>
        <taxon>Solanales</taxon>
        <taxon>Solanaceae</taxon>
        <taxon>Solanoideae</taxon>
        <taxon>Solaneae</taxon>
        <taxon>Solanum</taxon>
    </lineage>
</organism>
<reference evidence="1 2" key="1">
    <citation type="submission" date="2020-09" db="EMBL/GenBank/DDBJ databases">
        <title>De no assembly of potato wild relative species, Solanum commersonii.</title>
        <authorList>
            <person name="Cho K."/>
        </authorList>
    </citation>
    <scope>NUCLEOTIDE SEQUENCE [LARGE SCALE GENOMIC DNA]</scope>
    <source>
        <strain evidence="1">LZ3.2</strain>
        <tissue evidence="1">Leaf</tissue>
    </source>
</reference>
<dbReference type="AlphaFoldDB" id="A0A9J5WZL4"/>
<keyword evidence="2" id="KW-1185">Reference proteome</keyword>
<comment type="caution">
    <text evidence="1">The sequence shown here is derived from an EMBL/GenBank/DDBJ whole genome shotgun (WGS) entry which is preliminary data.</text>
</comment>